<proteinExistence type="predicted"/>
<reference evidence="3 4" key="1">
    <citation type="journal article" date="2019" name="Nat. Ecol. Evol.">
        <title>Megaphylogeny resolves global patterns of mushroom evolution.</title>
        <authorList>
            <person name="Varga T."/>
            <person name="Krizsan K."/>
            <person name="Foldi C."/>
            <person name="Dima B."/>
            <person name="Sanchez-Garcia M."/>
            <person name="Sanchez-Ramirez S."/>
            <person name="Szollosi G.J."/>
            <person name="Szarkandi J.G."/>
            <person name="Papp V."/>
            <person name="Albert L."/>
            <person name="Andreopoulos W."/>
            <person name="Angelini C."/>
            <person name="Antonin V."/>
            <person name="Barry K.W."/>
            <person name="Bougher N.L."/>
            <person name="Buchanan P."/>
            <person name="Buyck B."/>
            <person name="Bense V."/>
            <person name="Catcheside P."/>
            <person name="Chovatia M."/>
            <person name="Cooper J."/>
            <person name="Damon W."/>
            <person name="Desjardin D."/>
            <person name="Finy P."/>
            <person name="Geml J."/>
            <person name="Haridas S."/>
            <person name="Hughes K."/>
            <person name="Justo A."/>
            <person name="Karasinski D."/>
            <person name="Kautmanova I."/>
            <person name="Kiss B."/>
            <person name="Kocsube S."/>
            <person name="Kotiranta H."/>
            <person name="LaButti K.M."/>
            <person name="Lechner B.E."/>
            <person name="Liimatainen K."/>
            <person name="Lipzen A."/>
            <person name="Lukacs Z."/>
            <person name="Mihaltcheva S."/>
            <person name="Morgado L.N."/>
            <person name="Niskanen T."/>
            <person name="Noordeloos M.E."/>
            <person name="Ohm R.A."/>
            <person name="Ortiz-Santana B."/>
            <person name="Ovrebo C."/>
            <person name="Racz N."/>
            <person name="Riley R."/>
            <person name="Savchenko A."/>
            <person name="Shiryaev A."/>
            <person name="Soop K."/>
            <person name="Spirin V."/>
            <person name="Szebenyi C."/>
            <person name="Tomsovsky M."/>
            <person name="Tulloss R.E."/>
            <person name="Uehling J."/>
            <person name="Grigoriev I.V."/>
            <person name="Vagvolgyi C."/>
            <person name="Papp T."/>
            <person name="Martin F.M."/>
            <person name="Miettinen O."/>
            <person name="Hibbett D.S."/>
            <person name="Nagy L.G."/>
        </authorList>
    </citation>
    <scope>NUCLEOTIDE SEQUENCE [LARGE SCALE GENOMIC DNA]</scope>
    <source>
        <strain evidence="3 4">CBS 962.96</strain>
    </source>
</reference>
<keyword evidence="1" id="KW-0040">ANK repeat</keyword>
<dbReference type="PANTHER" id="PTHR43558:SF6">
    <property type="entry name" value="REDUCTASE, PUTATIVE (AFU_ORTHOLOGUE AFUA_3G10540)-RELATED"/>
    <property type="match status" value="1"/>
</dbReference>
<feature type="repeat" description="ANK" evidence="1">
    <location>
        <begin position="596"/>
        <end position="629"/>
    </location>
</feature>
<organism evidence="3 4">
    <name type="scientific">Dendrothele bispora (strain CBS 962.96)</name>
    <dbReference type="NCBI Taxonomy" id="1314807"/>
    <lineage>
        <taxon>Eukaryota</taxon>
        <taxon>Fungi</taxon>
        <taxon>Dikarya</taxon>
        <taxon>Basidiomycota</taxon>
        <taxon>Agaricomycotina</taxon>
        <taxon>Agaricomycetes</taxon>
        <taxon>Agaricomycetidae</taxon>
        <taxon>Agaricales</taxon>
        <taxon>Agaricales incertae sedis</taxon>
        <taxon>Dendrothele</taxon>
    </lineage>
</organism>
<dbReference type="PROSITE" id="PS50088">
    <property type="entry name" value="ANK_REPEAT"/>
    <property type="match status" value="3"/>
</dbReference>
<dbReference type="InterPro" id="IPR053354">
    <property type="entry name" value="MGDG_epimerase"/>
</dbReference>
<dbReference type="Pfam" id="PF12796">
    <property type="entry name" value="Ank_2"/>
    <property type="match status" value="1"/>
</dbReference>
<dbReference type="InterPro" id="IPR036770">
    <property type="entry name" value="Ankyrin_rpt-contain_sf"/>
</dbReference>
<feature type="compositionally biased region" description="Basic and acidic residues" evidence="2">
    <location>
        <begin position="622"/>
        <end position="632"/>
    </location>
</feature>
<dbReference type="PROSITE" id="PS50297">
    <property type="entry name" value="ANK_REP_REGION"/>
    <property type="match status" value="2"/>
</dbReference>
<dbReference type="InterPro" id="IPR002110">
    <property type="entry name" value="Ankyrin_rpt"/>
</dbReference>
<protein>
    <recommendedName>
        <fullName evidence="5">Ankyrin</fullName>
    </recommendedName>
</protein>
<feature type="compositionally biased region" description="Acidic residues" evidence="2">
    <location>
        <begin position="660"/>
        <end position="689"/>
    </location>
</feature>
<gene>
    <name evidence="3" type="ORF">K435DRAFT_356268</name>
</gene>
<dbReference type="SMART" id="SM00248">
    <property type="entry name" value="ANK"/>
    <property type="match status" value="7"/>
</dbReference>
<evidence type="ECO:0000313" key="3">
    <source>
        <dbReference type="EMBL" id="THU87031.1"/>
    </source>
</evidence>
<sequence>MPQTPEAQAFLDRIIALPQGPGVSLHEALQPSLEDEAALRRMWAQDKLNARLANPYVGLVDVFDAPADIRTIRARVVPEKDGVCDIQGTDDDSKYVMPLTPAVRKKEGEPCMVNDLEEFKKNWSVFSEGSLSQLIDWNNVVAAGGSVLACLMPLPEESKASKRAIRKYYHGSAYPTSDVDLFLWGLTPDEAEKKIITIYEAVRDSVPWDVTCVRTKHTVSIHSQYPYRSVQIVLRLYSSPAEILAGFDIDAPCCAYDGTRVWANPRAIVAMMRQCNTVDMTRRSPSYEVRLAKYSSRGFEVYVPSLERDKVDPTIYERSIGRINGLARLLVFERLKDGDSRYRFLEARRTLRGRPNALSIHYRRKKKYKGDLKGDMDIGGLEMNDYDVVSLHIPYGPGWDARRIEKLVYQTDLGMNSTFNPKNKGRRLHRHSAFFGTVEECMADCCEFCPAPIDADERKLQEEEDEQYIRGHISFVQEDPGRQSMSGSFNPIDNDEWSEQVYIGTTTRFFAEIIAGDRNGVKEMIRADLEARAAKAPGPSSESDTKLKNKDAPADIVNKRDHVGRMPLHVAVLAKQAEIAYDLIDAGARISSRLADGRTALHCAAQTGLKEVITKLLEKSKANEKEREKRDDEDVVMADVKERPSSEDDWTSDDNGVVSLDEDEEMKDADEDEDGDDEGGDEDEDEDEDGGSKARKRAPEPPETPAPESGALPEDEEDEPDILDINAPEWDLGFTPLAFAIMFSALSVVDVLIAAGAECNLVTTAFNSSVPISPLTLTKYRADGDGNEDDAVEIAKKLVQAGAISSAADERMQTILHTLIAGEKPKLVETLLKMDPKAAAVIDLPHIHYNSYTFPIVSALTRANYSMVAILLAYGAKLRFDSEDVARAIDILKSNYRQHVYQDGDPLKQAVTPAEVTIASHTELVQLVVSLDAVINTGTKRSLERYVNSDARRSILDWVQFGIAVLNKQIDEKEAKDSKKEEEKDHSAEQENTNLSGWKAFAAKILRPRIQANNTSKGEWPRGEWPWKEQQRRKEEQDHRKRLCLKSFYSDVERLLVFKGAKTYNEVYPDSEQKSTASLVDINARGYNYSSRYSDSSPKPPYRLLSASYGREAVHMHLNTKYDELFEAAFSGDNETVQRLCLPSAGTASDVSPLQITVEVGHPDNEYSNTGLTPLVAALEGRQWNTARLIFSISVAQYAPEEEENKFKIGAINFDDDDDDNDDNNSVDSDESGDTVGAKPQINLIDVSNRPSTVKCSVPPTLMLKNRPMMWVGEDGTRHDTPLQKAIQLGDLEAFINVANIYKLADPPIKLDDNVLSRILERDEVEMLDEFIRRTGKGVTVKETSEDGAKEGPTSHAMTDSTRLYLGLNVHGKKRKDLAAKNDPNADAHVDGPIRPLLWQAIELKAAKIVDYLGTSRPYEAYKYYAMCNSDYLAISLRRRSNLEKVLPVWLGWTMNPAGESPLSTAIMSDNLLILKKLYAKEPKLMASAMKDRIKFVGYNPLMLAIAYECSQDMIDFILANGVSPIETDNERNTSRERPFTKLSSMVTSPWWLRS</sequence>
<dbReference type="Proteomes" id="UP000297245">
    <property type="component" value="Unassembled WGS sequence"/>
</dbReference>
<feature type="compositionally biased region" description="Basic and acidic residues" evidence="2">
    <location>
        <begin position="543"/>
        <end position="553"/>
    </location>
</feature>
<feature type="region of interest" description="Disordered" evidence="2">
    <location>
        <begin position="1212"/>
        <end position="1239"/>
    </location>
</feature>
<feature type="region of interest" description="Disordered" evidence="2">
    <location>
        <begin position="1012"/>
        <end position="1032"/>
    </location>
</feature>
<feature type="repeat" description="ANK" evidence="1">
    <location>
        <begin position="563"/>
        <end position="595"/>
    </location>
</feature>
<keyword evidence="4" id="KW-1185">Reference proteome</keyword>
<evidence type="ECO:0000313" key="4">
    <source>
        <dbReference type="Proteomes" id="UP000297245"/>
    </source>
</evidence>
<evidence type="ECO:0008006" key="5">
    <source>
        <dbReference type="Google" id="ProtNLM"/>
    </source>
</evidence>
<feature type="region of interest" description="Disordered" evidence="2">
    <location>
        <begin position="622"/>
        <end position="718"/>
    </location>
</feature>
<feature type="compositionally biased region" description="Basic and acidic residues" evidence="2">
    <location>
        <begin position="974"/>
        <end position="989"/>
    </location>
</feature>
<dbReference type="EMBL" id="ML179467">
    <property type="protein sequence ID" value="THU87031.1"/>
    <property type="molecule type" value="Genomic_DNA"/>
</dbReference>
<evidence type="ECO:0000256" key="2">
    <source>
        <dbReference type="SAM" id="MobiDB-lite"/>
    </source>
</evidence>
<feature type="compositionally biased region" description="Acidic residues" evidence="2">
    <location>
        <begin position="1214"/>
        <end position="1233"/>
    </location>
</feature>
<dbReference type="PANTHER" id="PTHR43558">
    <property type="entry name" value="REDUCTASE, PUTATIVE (AFU_ORTHOLOGUE AFUA_3G10540)-RELATED"/>
    <property type="match status" value="1"/>
</dbReference>
<name>A0A4S8LE28_DENBC</name>
<accession>A0A4S8LE28</accession>
<dbReference type="SUPFAM" id="SSF48403">
    <property type="entry name" value="Ankyrin repeat"/>
    <property type="match status" value="1"/>
</dbReference>
<dbReference type="PRINTS" id="PR01415">
    <property type="entry name" value="ANKYRIN"/>
</dbReference>
<feature type="compositionally biased region" description="Basic and acidic residues" evidence="2">
    <location>
        <begin position="1019"/>
        <end position="1032"/>
    </location>
</feature>
<dbReference type="Gene3D" id="1.25.40.20">
    <property type="entry name" value="Ankyrin repeat-containing domain"/>
    <property type="match status" value="3"/>
</dbReference>
<feature type="region of interest" description="Disordered" evidence="2">
    <location>
        <begin position="532"/>
        <end position="553"/>
    </location>
</feature>
<feature type="region of interest" description="Disordered" evidence="2">
    <location>
        <begin position="974"/>
        <end position="993"/>
    </location>
</feature>
<feature type="repeat" description="ANK" evidence="1">
    <location>
        <begin position="732"/>
        <end position="764"/>
    </location>
</feature>
<dbReference type="OrthoDB" id="539213at2759"/>
<evidence type="ECO:0000256" key="1">
    <source>
        <dbReference type="PROSITE-ProRule" id="PRU00023"/>
    </source>
</evidence>